<dbReference type="AlphaFoldDB" id="A0A1S1P6A2"/>
<feature type="chain" id="PRO_5012413249" evidence="2">
    <location>
        <begin position="20"/>
        <end position="94"/>
    </location>
</feature>
<protein>
    <submittedName>
        <fullName evidence="3">Uncharacterized protein</fullName>
    </submittedName>
</protein>
<reference evidence="3 4" key="1">
    <citation type="submission" date="2016-10" db="EMBL/GenBank/DDBJ databases">
        <title>Draft genome sequence of Methylobacterium extorquens CP3, a seed endophyte of Crotalaria pumila with plant growth-promoting and metal tolerance properties.</title>
        <authorList>
            <person name="Sanchez-Lopez A.S."/>
            <person name="Van Hamme J.D."/>
            <person name="Thijs S."/>
            <person name="Mcammond B.M."/>
            <person name="Stevens V."/>
            <person name="Gonzalez-Chavez M.D.C."/>
            <person name="Vangronsveld J."/>
        </authorList>
    </citation>
    <scope>NUCLEOTIDE SEQUENCE [LARGE SCALE GENOMIC DNA]</scope>
    <source>
        <strain evidence="3 4">CP3</strain>
    </source>
</reference>
<accession>A0A1S1P6A2</accession>
<proteinExistence type="predicted"/>
<keyword evidence="2" id="KW-0732">Signal</keyword>
<organism evidence="3 4">
    <name type="scientific">Methylorubrum extorquens</name>
    <name type="common">Methylobacterium dichloromethanicum</name>
    <name type="synonym">Methylobacterium extorquens</name>
    <dbReference type="NCBI Taxonomy" id="408"/>
    <lineage>
        <taxon>Bacteria</taxon>
        <taxon>Pseudomonadati</taxon>
        <taxon>Pseudomonadota</taxon>
        <taxon>Alphaproteobacteria</taxon>
        <taxon>Hyphomicrobiales</taxon>
        <taxon>Methylobacteriaceae</taxon>
        <taxon>Methylorubrum</taxon>
    </lineage>
</organism>
<evidence type="ECO:0000313" key="3">
    <source>
        <dbReference type="EMBL" id="OHV16769.1"/>
    </source>
</evidence>
<dbReference type="EMBL" id="MNAO01000092">
    <property type="protein sequence ID" value="OHV16769.1"/>
    <property type="molecule type" value="Genomic_DNA"/>
</dbReference>
<evidence type="ECO:0000256" key="2">
    <source>
        <dbReference type="SAM" id="SignalP"/>
    </source>
</evidence>
<evidence type="ECO:0000256" key="1">
    <source>
        <dbReference type="SAM" id="MobiDB-lite"/>
    </source>
</evidence>
<dbReference type="Proteomes" id="UP000180215">
    <property type="component" value="Unassembled WGS sequence"/>
</dbReference>
<name>A0A1S1P6A2_METEX</name>
<feature type="region of interest" description="Disordered" evidence="1">
    <location>
        <begin position="56"/>
        <end position="94"/>
    </location>
</feature>
<gene>
    <name evidence="3" type="ORF">BK022_10000</name>
</gene>
<comment type="caution">
    <text evidence="3">The sequence shown here is derived from an EMBL/GenBank/DDBJ whole genome shotgun (WGS) entry which is preliminary data.</text>
</comment>
<evidence type="ECO:0000313" key="4">
    <source>
        <dbReference type="Proteomes" id="UP000180215"/>
    </source>
</evidence>
<feature type="compositionally biased region" description="Low complexity" evidence="1">
    <location>
        <begin position="66"/>
        <end position="77"/>
    </location>
</feature>
<sequence length="94" mass="9462">MYNIKHTALVLFTAIGALAAVTSGASAKAVAPAQACSGSCTSSIVSAWTAGAMPRDEFFESDTDSANANNPALPPNARGRGQEAGGPARELIPN</sequence>
<feature type="signal peptide" evidence="2">
    <location>
        <begin position="1"/>
        <end position="19"/>
    </location>
</feature>